<reference evidence="2 3" key="1">
    <citation type="submission" date="2012-06" db="EMBL/GenBank/DDBJ databases">
        <title>Complete genome of Terriglobus roseus DSM 18391.</title>
        <authorList>
            <consortium name="US DOE Joint Genome Institute (JGI-PGF)"/>
            <person name="Lucas S."/>
            <person name="Copeland A."/>
            <person name="Lapidus A."/>
            <person name="Glavina del Rio T."/>
            <person name="Dalin E."/>
            <person name="Tice H."/>
            <person name="Bruce D."/>
            <person name="Goodwin L."/>
            <person name="Pitluck S."/>
            <person name="Peters L."/>
            <person name="Mikhailova N."/>
            <person name="Munk A.C.C."/>
            <person name="Kyrpides N."/>
            <person name="Mavromatis K."/>
            <person name="Ivanova N."/>
            <person name="Brettin T."/>
            <person name="Detter J.C."/>
            <person name="Han C."/>
            <person name="Larimer F."/>
            <person name="Land M."/>
            <person name="Hauser L."/>
            <person name="Markowitz V."/>
            <person name="Cheng J.-F."/>
            <person name="Hugenholtz P."/>
            <person name="Woyke T."/>
            <person name="Wu D."/>
            <person name="Brambilla E."/>
            <person name="Klenk H.-P."/>
            <person name="Eisen J.A."/>
        </authorList>
    </citation>
    <scope>NUCLEOTIDE SEQUENCE [LARGE SCALE GENOMIC DNA]</scope>
    <source>
        <strain evidence="3">DSM 18391 / NRRL B-41598 / KBS 63</strain>
    </source>
</reference>
<dbReference type="RefSeq" id="WP_014784594.1">
    <property type="nucleotide sequence ID" value="NC_018014.1"/>
</dbReference>
<dbReference type="HOGENOM" id="CLU_716947_0_0_0"/>
<keyword evidence="1" id="KW-0472">Membrane</keyword>
<keyword evidence="3" id="KW-1185">Reference proteome</keyword>
<proteinExistence type="predicted"/>
<dbReference type="STRING" id="926566.Terro_0688"/>
<dbReference type="Proteomes" id="UP000006056">
    <property type="component" value="Chromosome"/>
</dbReference>
<keyword evidence="1" id="KW-0812">Transmembrane</keyword>
<name>I3ZCQ7_TERRK</name>
<feature type="transmembrane region" description="Helical" evidence="1">
    <location>
        <begin position="367"/>
        <end position="396"/>
    </location>
</feature>
<evidence type="ECO:0000313" key="3">
    <source>
        <dbReference type="Proteomes" id="UP000006056"/>
    </source>
</evidence>
<dbReference type="KEGG" id="trs:Terro_0688"/>
<feature type="transmembrane region" description="Helical" evidence="1">
    <location>
        <begin position="9"/>
        <end position="25"/>
    </location>
</feature>
<evidence type="ECO:0008006" key="4">
    <source>
        <dbReference type="Google" id="ProtNLM"/>
    </source>
</evidence>
<dbReference type="PATRIC" id="fig|926566.3.peg.680"/>
<accession>I3ZCQ7</accession>
<feature type="transmembrane region" description="Helical" evidence="1">
    <location>
        <begin position="264"/>
        <end position="284"/>
    </location>
</feature>
<evidence type="ECO:0000313" key="2">
    <source>
        <dbReference type="EMBL" id="AFL87025.1"/>
    </source>
</evidence>
<feature type="transmembrane region" description="Helical" evidence="1">
    <location>
        <begin position="131"/>
        <end position="149"/>
    </location>
</feature>
<gene>
    <name evidence="2" type="ordered locus">Terro_0688</name>
</gene>
<feature type="transmembrane region" description="Helical" evidence="1">
    <location>
        <begin position="334"/>
        <end position="355"/>
    </location>
</feature>
<dbReference type="OrthoDB" id="253898at2"/>
<dbReference type="AlphaFoldDB" id="I3ZCQ7"/>
<sequence length="432" mass="48511">MRPKQLHPTAWRVFVALFVMLVVFPKGGFRLGGLPITWGYLMLFGSLVALMPYRMYVVKALWVRRQIVALGTLVPFALIFFYALGGYGASDSYQKNGVVSTSISLIFLPIVFLWFYPPMLPLLNRTQVMKCLRYCVLITALFGIFLFFWRPFTGINIHIPFLTTNGSDAGDPAATSNNSRGFFFKLISTYNNGNIYGAATLILLRLFDEATPRRWERWVVRTALFLTLSRTIWAGLIFNELLSLGAALLSQAQSFPRLRLGRTAKLTVAAVAFGPIFFLASKMMQRNEASFLLDPTLGGRTYQFQHLGEVPFFPNFQSHYMITEIVYLSSVNEFGYAGSVAVTILLLGPIGILLLDKRALQDPIRMAAFKGLVLYAFLCTSDGAIALIPVAAFYWFTYMIFLFGLPGRQPHVLGQRQFVAIASIPQERSLLT</sequence>
<feature type="transmembrane region" description="Helical" evidence="1">
    <location>
        <begin position="67"/>
        <end position="85"/>
    </location>
</feature>
<feature type="transmembrane region" description="Helical" evidence="1">
    <location>
        <begin position="97"/>
        <end position="119"/>
    </location>
</feature>
<feature type="transmembrane region" description="Helical" evidence="1">
    <location>
        <begin position="37"/>
        <end position="55"/>
    </location>
</feature>
<feature type="transmembrane region" description="Helical" evidence="1">
    <location>
        <begin position="232"/>
        <end position="252"/>
    </location>
</feature>
<dbReference type="EMBL" id="CP003379">
    <property type="protein sequence ID" value="AFL87025.1"/>
    <property type="molecule type" value="Genomic_DNA"/>
</dbReference>
<keyword evidence="1" id="KW-1133">Transmembrane helix</keyword>
<protein>
    <recommendedName>
        <fullName evidence="4">O-antigen ligase like membrane protein</fullName>
    </recommendedName>
</protein>
<evidence type="ECO:0000256" key="1">
    <source>
        <dbReference type="SAM" id="Phobius"/>
    </source>
</evidence>
<dbReference type="eggNOG" id="ENOG5032U58">
    <property type="taxonomic scope" value="Bacteria"/>
</dbReference>
<organism evidence="2 3">
    <name type="scientific">Terriglobus roseus (strain DSM 18391 / NRRL B-41598 / KBS 63)</name>
    <dbReference type="NCBI Taxonomy" id="926566"/>
    <lineage>
        <taxon>Bacteria</taxon>
        <taxon>Pseudomonadati</taxon>
        <taxon>Acidobacteriota</taxon>
        <taxon>Terriglobia</taxon>
        <taxon>Terriglobales</taxon>
        <taxon>Acidobacteriaceae</taxon>
        <taxon>Terriglobus</taxon>
    </lineage>
</organism>